<evidence type="ECO:0000313" key="2">
    <source>
        <dbReference type="Proteomes" id="UP000039324"/>
    </source>
</evidence>
<dbReference type="Proteomes" id="UP000039324">
    <property type="component" value="Unassembled WGS sequence"/>
</dbReference>
<accession>A0A0G4J5H6</accession>
<organism evidence="1 2">
    <name type="scientific">Plasmodiophora brassicae</name>
    <name type="common">Clubroot disease agent</name>
    <dbReference type="NCBI Taxonomy" id="37360"/>
    <lineage>
        <taxon>Eukaryota</taxon>
        <taxon>Sar</taxon>
        <taxon>Rhizaria</taxon>
        <taxon>Endomyxa</taxon>
        <taxon>Phytomyxea</taxon>
        <taxon>Plasmodiophorida</taxon>
        <taxon>Plasmodiophoridae</taxon>
        <taxon>Plasmodiophora</taxon>
    </lineage>
</organism>
<proteinExistence type="predicted"/>
<gene>
    <name evidence="1" type="ORF">PBRA_002825</name>
</gene>
<keyword evidence="2" id="KW-1185">Reference proteome</keyword>
<evidence type="ECO:0000313" key="1">
    <source>
        <dbReference type="EMBL" id="CEP02858.1"/>
    </source>
</evidence>
<reference evidence="1 2" key="1">
    <citation type="submission" date="2015-02" db="EMBL/GenBank/DDBJ databases">
        <authorList>
            <person name="Chooi Y.-H."/>
        </authorList>
    </citation>
    <scope>NUCLEOTIDE SEQUENCE [LARGE SCALE GENOMIC DNA]</scope>
    <source>
        <strain evidence="1">E3</strain>
    </source>
</reference>
<dbReference type="EMBL" id="CDSF01000133">
    <property type="protein sequence ID" value="CEP02858.1"/>
    <property type="molecule type" value="Genomic_DNA"/>
</dbReference>
<dbReference type="AlphaFoldDB" id="A0A0G4J5H6"/>
<name>A0A0G4J5H6_PLABS</name>
<protein>
    <submittedName>
        <fullName evidence="1">Uncharacterized protein</fullName>
    </submittedName>
</protein>
<sequence length="206" mass="23349">MAAGILLRFGRREDAEAALVDSKSTLKYKFDPDRIDDELCDFGRARQVLFRASTLMLCHMTILPAERRRLAASTGPYAPRDEEVLYCRDPLDGVDIGPEISFEARLALHSLRLGSRPIFHINGPYLHAMVADFSDNGFSFEYVGGKRFFLHTNVYPNFVGLPEFQTVVRYVVDEVQMKLIGDASKPLSTDIFEAETYIRKVGNHRV</sequence>